<dbReference type="Gene3D" id="1.25.40.20">
    <property type="entry name" value="Ankyrin repeat-containing domain"/>
    <property type="match status" value="2"/>
</dbReference>
<dbReference type="Proteomes" id="UP001527925">
    <property type="component" value="Unassembled WGS sequence"/>
</dbReference>
<dbReference type="Pfam" id="PF13637">
    <property type="entry name" value="Ank_4"/>
    <property type="match status" value="3"/>
</dbReference>
<organism evidence="2 3">
    <name type="scientific">Polyrhizophydium stewartii</name>
    <dbReference type="NCBI Taxonomy" id="2732419"/>
    <lineage>
        <taxon>Eukaryota</taxon>
        <taxon>Fungi</taxon>
        <taxon>Fungi incertae sedis</taxon>
        <taxon>Chytridiomycota</taxon>
        <taxon>Chytridiomycota incertae sedis</taxon>
        <taxon>Chytridiomycetes</taxon>
        <taxon>Rhizophydiales</taxon>
        <taxon>Rhizophydiales incertae sedis</taxon>
        <taxon>Polyrhizophydium</taxon>
    </lineage>
</organism>
<protein>
    <recommendedName>
        <fullName evidence="4">Ankyrin repeat protein</fullName>
    </recommendedName>
</protein>
<accession>A0ABR4N2H5</accession>
<evidence type="ECO:0000313" key="2">
    <source>
        <dbReference type="EMBL" id="KAL2913725.1"/>
    </source>
</evidence>
<dbReference type="InterPro" id="IPR052050">
    <property type="entry name" value="SecEffector_AnkRepeat"/>
</dbReference>
<proteinExistence type="predicted"/>
<dbReference type="InterPro" id="IPR036770">
    <property type="entry name" value="Ankyrin_rpt-contain_sf"/>
</dbReference>
<dbReference type="PANTHER" id="PTHR46586:SF3">
    <property type="entry name" value="ANKYRIN REPEAT-CONTAINING PROTEIN"/>
    <property type="match status" value="1"/>
</dbReference>
<gene>
    <name evidence="2" type="ORF">HK105_206741</name>
</gene>
<evidence type="ECO:0008006" key="4">
    <source>
        <dbReference type="Google" id="ProtNLM"/>
    </source>
</evidence>
<feature type="region of interest" description="Disordered" evidence="1">
    <location>
        <begin position="46"/>
        <end position="118"/>
    </location>
</feature>
<feature type="compositionally biased region" description="Basic and acidic residues" evidence="1">
    <location>
        <begin position="70"/>
        <end position="79"/>
    </location>
</feature>
<keyword evidence="3" id="KW-1185">Reference proteome</keyword>
<dbReference type="EMBL" id="JADGIZ020000042">
    <property type="protein sequence ID" value="KAL2913725.1"/>
    <property type="molecule type" value="Genomic_DNA"/>
</dbReference>
<reference evidence="2 3" key="1">
    <citation type="submission" date="2023-09" db="EMBL/GenBank/DDBJ databases">
        <title>Pangenome analysis of Batrachochytrium dendrobatidis and related Chytrids.</title>
        <authorList>
            <person name="Yacoub M.N."/>
            <person name="Stajich J.E."/>
            <person name="James T.Y."/>
        </authorList>
    </citation>
    <scope>NUCLEOTIDE SEQUENCE [LARGE SCALE GENOMIC DNA]</scope>
    <source>
        <strain evidence="2 3">JEL0888</strain>
    </source>
</reference>
<evidence type="ECO:0000313" key="3">
    <source>
        <dbReference type="Proteomes" id="UP001527925"/>
    </source>
</evidence>
<name>A0ABR4N2H5_9FUNG</name>
<dbReference type="InterPro" id="IPR002110">
    <property type="entry name" value="Ankyrin_rpt"/>
</dbReference>
<feature type="compositionally biased region" description="Low complexity" evidence="1">
    <location>
        <begin position="90"/>
        <end position="112"/>
    </location>
</feature>
<dbReference type="PANTHER" id="PTHR46586">
    <property type="entry name" value="ANKYRIN REPEAT-CONTAINING PROTEIN"/>
    <property type="match status" value="1"/>
</dbReference>
<dbReference type="SUPFAM" id="SSF48403">
    <property type="entry name" value="Ankyrin repeat"/>
    <property type="match status" value="1"/>
</dbReference>
<feature type="compositionally biased region" description="Low complexity" evidence="1">
    <location>
        <begin position="57"/>
        <end position="69"/>
    </location>
</feature>
<sequence>MRGTSESSKGRGSLVADAVLASFLTTPFLVPLWCDTDIRTNDAPVAALAAPPPPAHPAAAHADPAAATAQHDRLAERLDGQPAPPPAVSPPLAAAPASTTSQPPPSTTSDAPRAVRFRPSATNEWDRMPAEIQNKILAHAGVLTLWVNGRIDDANLDVDQFKSMLVDVFELDWQGDLTTLRIERFYIKYFEPFWRMRSRSMYARVKGLDIDFLDEFLDQAAILNGWTDLLDFDRPKELSINAAACGSIGMLQHLIDERKVASLESEHAEMASYGGHLDLLQWLHERMPEGSWEPIVMDRAAWMGKFDCIKWLHNNRIEGCTTEAIDWAAGSGRLDVVKWLHTNRTEGCTTKAMDGAAMSGHLDVVKWLHENRTEGCTTNAMDEAAKNGRLDVVEWLHTNRTEGCTTKAMDGAAQYGRLDVVKWLHANRTKGCTTEAIRSAAQNGHIDVVDWLHRNRAECNIADAARSAAQFGHLNIVQLAHVLAPDAINVDVAHAAATDGGLSVLDWIVDNTAVWPTEDSITSAIRYGRFCVLSWFRRRMPEAFRAHAMSKVGNESANDVIDWLDLEKLLGNGFCALRAAIDERQIKVLKWMLEHMPNERWEQFGLGRAREIFNAA</sequence>
<comment type="caution">
    <text evidence="2">The sequence shown here is derived from an EMBL/GenBank/DDBJ whole genome shotgun (WGS) entry which is preliminary data.</text>
</comment>
<evidence type="ECO:0000256" key="1">
    <source>
        <dbReference type="SAM" id="MobiDB-lite"/>
    </source>
</evidence>